<dbReference type="InterPro" id="IPR001680">
    <property type="entry name" value="WD40_rpt"/>
</dbReference>
<comment type="subcellular location">
    <subcellularLocation>
        <location evidence="1">Cytoplasm</location>
    </subcellularLocation>
</comment>
<evidence type="ECO:0000313" key="5">
    <source>
        <dbReference type="EMBL" id="KAK8750182.1"/>
    </source>
</evidence>
<dbReference type="Gene3D" id="2.130.10.10">
    <property type="entry name" value="YVTN repeat-like/Quinoprotein amine dehydrogenase"/>
    <property type="match status" value="1"/>
</dbReference>
<dbReference type="GO" id="GO:0034709">
    <property type="term" value="C:methylosome"/>
    <property type="evidence" value="ECO:0007669"/>
    <property type="project" value="TreeGrafter"/>
</dbReference>
<dbReference type="Pfam" id="PF00400">
    <property type="entry name" value="WD40"/>
    <property type="match status" value="3"/>
</dbReference>
<dbReference type="PANTHER" id="PTHR46853">
    <property type="entry name" value="METHYLOSOME PROTEIN 50"/>
    <property type="match status" value="1"/>
</dbReference>
<dbReference type="EMBL" id="JARKIK010000008">
    <property type="protein sequence ID" value="KAK8750182.1"/>
    <property type="molecule type" value="Genomic_DNA"/>
</dbReference>
<dbReference type="Proteomes" id="UP001445076">
    <property type="component" value="Unassembled WGS sequence"/>
</dbReference>
<proteinExistence type="predicted"/>
<evidence type="ECO:0000256" key="4">
    <source>
        <dbReference type="SAM" id="MobiDB-lite"/>
    </source>
</evidence>
<evidence type="ECO:0008006" key="7">
    <source>
        <dbReference type="Google" id="ProtNLM"/>
    </source>
</evidence>
<dbReference type="InterPro" id="IPR015943">
    <property type="entry name" value="WD40/YVTN_repeat-like_dom_sf"/>
</dbReference>
<protein>
    <recommendedName>
        <fullName evidence="7">Methylosome protein 50</fullName>
    </recommendedName>
</protein>
<accession>A0AAW0Y0J4</accession>
<comment type="caution">
    <text evidence="5">The sequence shown here is derived from an EMBL/GenBank/DDBJ whole genome shotgun (WGS) entry which is preliminary data.</text>
</comment>
<organism evidence="5 6">
    <name type="scientific">Cherax quadricarinatus</name>
    <name type="common">Australian red claw crayfish</name>
    <dbReference type="NCBI Taxonomy" id="27406"/>
    <lineage>
        <taxon>Eukaryota</taxon>
        <taxon>Metazoa</taxon>
        <taxon>Ecdysozoa</taxon>
        <taxon>Arthropoda</taxon>
        <taxon>Crustacea</taxon>
        <taxon>Multicrustacea</taxon>
        <taxon>Malacostraca</taxon>
        <taxon>Eumalacostraca</taxon>
        <taxon>Eucarida</taxon>
        <taxon>Decapoda</taxon>
        <taxon>Pleocyemata</taxon>
        <taxon>Astacidea</taxon>
        <taxon>Parastacoidea</taxon>
        <taxon>Parastacidae</taxon>
        <taxon>Cherax</taxon>
    </lineage>
</organism>
<keyword evidence="2" id="KW-0963">Cytoplasm</keyword>
<gene>
    <name evidence="5" type="ORF">OTU49_015288</name>
</gene>
<dbReference type="AlphaFoldDB" id="A0AAW0Y0J4"/>
<sequence>MANAAEREEADMDINSPEQAAEMQDVGTTPELDHHLDTTPCQVDKYLDFVAINKNGHLLMGSSSLTGRYWGGSIWYYDDVALAPHVEKCLVGYEVGSGVADGAFVDDSTIIIGQDCGSVEFLSISTESTGAMMTSMCRVEEHLDAVICVQVTCNRKTALTGSTDMSIRMWDCQTSNVVRLLSLAHSQQVTGLSAHPSDDQLFLSSGMDGNVLLWDLRCQKPASCVYRDWEDKPECVTWLGSADSSSATGEQFLVGLQSGALALRNTKSLNCSIASFQALNRPLYRIAANPKPGQVAVCGNDTKVLVVDITNESIDLRYEDDRHSDFVRGLSWRDSECLVTCGWDKTVLIHQI</sequence>
<dbReference type="PANTHER" id="PTHR46853:SF1">
    <property type="entry name" value="METHYLOSOME PROTEIN 50"/>
    <property type="match status" value="1"/>
</dbReference>
<dbReference type="GO" id="GO:0007309">
    <property type="term" value="P:oocyte axis specification"/>
    <property type="evidence" value="ECO:0007669"/>
    <property type="project" value="TreeGrafter"/>
</dbReference>
<dbReference type="PROSITE" id="PS50082">
    <property type="entry name" value="WD_REPEATS_2"/>
    <property type="match status" value="2"/>
</dbReference>
<dbReference type="InterPro" id="IPR036322">
    <property type="entry name" value="WD40_repeat_dom_sf"/>
</dbReference>
<evidence type="ECO:0000256" key="3">
    <source>
        <dbReference type="PROSITE-ProRule" id="PRU00221"/>
    </source>
</evidence>
<dbReference type="SMART" id="SM00320">
    <property type="entry name" value="WD40"/>
    <property type="match status" value="4"/>
</dbReference>
<keyword evidence="3" id="KW-0853">WD repeat</keyword>
<evidence type="ECO:0000313" key="6">
    <source>
        <dbReference type="Proteomes" id="UP001445076"/>
    </source>
</evidence>
<evidence type="ECO:0000256" key="2">
    <source>
        <dbReference type="ARBA" id="ARBA00022490"/>
    </source>
</evidence>
<reference evidence="5 6" key="1">
    <citation type="journal article" date="2024" name="BMC Genomics">
        <title>Genome assembly of redclaw crayfish (Cherax quadricarinatus) provides insights into its immune adaptation and hypoxia tolerance.</title>
        <authorList>
            <person name="Liu Z."/>
            <person name="Zheng J."/>
            <person name="Li H."/>
            <person name="Fang K."/>
            <person name="Wang S."/>
            <person name="He J."/>
            <person name="Zhou D."/>
            <person name="Weng S."/>
            <person name="Chi M."/>
            <person name="Gu Z."/>
            <person name="He J."/>
            <person name="Li F."/>
            <person name="Wang M."/>
        </authorList>
    </citation>
    <scope>NUCLEOTIDE SEQUENCE [LARGE SCALE GENOMIC DNA]</scope>
    <source>
        <strain evidence="5">ZL_2023a</strain>
    </source>
</reference>
<name>A0AAW0Y0J4_CHEQU</name>
<dbReference type="PROSITE" id="PS50294">
    <property type="entry name" value="WD_REPEATS_REGION"/>
    <property type="match status" value="2"/>
</dbReference>
<keyword evidence="6" id="KW-1185">Reference proteome</keyword>
<dbReference type="InterPro" id="IPR052139">
    <property type="entry name" value="Methylosome_Comp_WDR77"/>
</dbReference>
<dbReference type="SUPFAM" id="SSF50978">
    <property type="entry name" value="WD40 repeat-like"/>
    <property type="match status" value="1"/>
</dbReference>
<feature type="repeat" description="WD" evidence="3">
    <location>
        <begin position="139"/>
        <end position="180"/>
    </location>
</feature>
<feature type="repeat" description="WD" evidence="3">
    <location>
        <begin position="182"/>
        <end position="217"/>
    </location>
</feature>
<feature type="region of interest" description="Disordered" evidence="4">
    <location>
        <begin position="1"/>
        <end position="34"/>
    </location>
</feature>
<evidence type="ECO:0000256" key="1">
    <source>
        <dbReference type="ARBA" id="ARBA00004496"/>
    </source>
</evidence>